<feature type="compositionally biased region" description="Low complexity" evidence="1">
    <location>
        <begin position="98"/>
        <end position="110"/>
    </location>
</feature>
<name>A0A6B2LIF5_9EUKA</name>
<protein>
    <recommendedName>
        <fullName evidence="3">BTB domain-containing protein</fullName>
    </recommendedName>
</protein>
<evidence type="ECO:0000313" key="2">
    <source>
        <dbReference type="EMBL" id="NDV36775.1"/>
    </source>
</evidence>
<feature type="compositionally biased region" description="Low complexity" evidence="1">
    <location>
        <begin position="66"/>
        <end position="81"/>
    </location>
</feature>
<evidence type="ECO:0000256" key="1">
    <source>
        <dbReference type="SAM" id="MobiDB-lite"/>
    </source>
</evidence>
<accession>A0A6B2LIF5</accession>
<feature type="region of interest" description="Disordered" evidence="1">
    <location>
        <begin position="58"/>
        <end position="136"/>
    </location>
</feature>
<feature type="compositionally biased region" description="Pro residues" evidence="1">
    <location>
        <begin position="82"/>
        <end position="97"/>
    </location>
</feature>
<sequence>MSETGKETVVITLDPTEQISHFEDIIRCIYKTPLLTPIEDLLPVLLLADKYRISTWTSPPPAPFLTSRRPSTITTPSTNSSSPPPRSSSPPPSPPLSPSSTTPPNTSNSSPSPPKAFSTSSPTRTSPPTPRTPYSISFINGSNTAKVTESSTSQGYYLTSACTRCPRTTFSTAFPILSPNILTSLLSSVPSTQGAWSACLLERGGW</sequence>
<organism evidence="2">
    <name type="scientific">Arcella intermedia</name>
    <dbReference type="NCBI Taxonomy" id="1963864"/>
    <lineage>
        <taxon>Eukaryota</taxon>
        <taxon>Amoebozoa</taxon>
        <taxon>Tubulinea</taxon>
        <taxon>Elardia</taxon>
        <taxon>Arcellinida</taxon>
        <taxon>Sphaerothecina</taxon>
        <taxon>Arcellidae</taxon>
        <taxon>Arcella</taxon>
    </lineage>
</organism>
<evidence type="ECO:0008006" key="3">
    <source>
        <dbReference type="Google" id="ProtNLM"/>
    </source>
</evidence>
<proteinExistence type="predicted"/>
<reference evidence="2" key="1">
    <citation type="journal article" date="2020" name="J. Eukaryot. Microbiol.">
        <title>De novo Sequencing, Assembly and Annotation of the Transcriptome for the Free-Living Testate Amoeba Arcella intermedia.</title>
        <authorList>
            <person name="Ribeiro G.M."/>
            <person name="Porfirio-Sousa A.L."/>
            <person name="Maurer-Alcala X.X."/>
            <person name="Katz L.A."/>
            <person name="Lahr D.J.G."/>
        </authorList>
    </citation>
    <scope>NUCLEOTIDE SEQUENCE</scope>
</reference>
<dbReference type="AlphaFoldDB" id="A0A6B2LIF5"/>
<dbReference type="EMBL" id="GIBP01007806">
    <property type="protein sequence ID" value="NDV36775.1"/>
    <property type="molecule type" value="Transcribed_RNA"/>
</dbReference>